<evidence type="ECO:0000313" key="6">
    <source>
        <dbReference type="Proteomes" id="UP001527925"/>
    </source>
</evidence>
<evidence type="ECO:0000256" key="4">
    <source>
        <dbReference type="SAM" id="MobiDB-lite"/>
    </source>
</evidence>
<reference evidence="5 6" key="1">
    <citation type="submission" date="2023-09" db="EMBL/GenBank/DDBJ databases">
        <title>Pangenome analysis of Batrachochytrium dendrobatidis and related Chytrids.</title>
        <authorList>
            <person name="Yacoub M.N."/>
            <person name="Stajich J.E."/>
            <person name="James T.Y."/>
        </authorList>
    </citation>
    <scope>NUCLEOTIDE SEQUENCE [LARGE SCALE GENOMIC DNA]</scope>
    <source>
        <strain evidence="5 6">JEL0888</strain>
    </source>
</reference>
<protein>
    <submittedName>
        <fullName evidence="5">Uncharacterized protein</fullName>
    </submittedName>
</protein>
<feature type="region of interest" description="Disordered" evidence="4">
    <location>
        <begin position="30"/>
        <end position="55"/>
    </location>
</feature>
<organism evidence="5 6">
    <name type="scientific">Polyrhizophydium stewartii</name>
    <dbReference type="NCBI Taxonomy" id="2732419"/>
    <lineage>
        <taxon>Eukaryota</taxon>
        <taxon>Fungi</taxon>
        <taxon>Fungi incertae sedis</taxon>
        <taxon>Chytridiomycota</taxon>
        <taxon>Chytridiomycota incertae sedis</taxon>
        <taxon>Chytridiomycetes</taxon>
        <taxon>Rhizophydiales</taxon>
        <taxon>Rhizophydiales incertae sedis</taxon>
        <taxon>Polyrhizophydium</taxon>
    </lineage>
</organism>
<dbReference type="PROSITE" id="PS50082">
    <property type="entry name" value="WD_REPEATS_2"/>
    <property type="match status" value="3"/>
</dbReference>
<keyword evidence="1 3" id="KW-0853">WD repeat</keyword>
<feature type="repeat" description="WD" evidence="3">
    <location>
        <begin position="262"/>
        <end position="298"/>
    </location>
</feature>
<comment type="caution">
    <text evidence="5">The sequence shown here is derived from an EMBL/GenBank/DDBJ whole genome shotgun (WGS) entry which is preliminary data.</text>
</comment>
<proteinExistence type="predicted"/>
<keyword evidence="6" id="KW-1185">Reference proteome</keyword>
<dbReference type="InterPro" id="IPR015943">
    <property type="entry name" value="WD40/YVTN_repeat-like_dom_sf"/>
</dbReference>
<dbReference type="Gene3D" id="2.130.10.10">
    <property type="entry name" value="YVTN repeat-like/Quinoprotein amine dehydrogenase"/>
    <property type="match status" value="2"/>
</dbReference>
<dbReference type="InterPro" id="IPR019775">
    <property type="entry name" value="WD40_repeat_CS"/>
</dbReference>
<name>A0ABR4NCI1_9FUNG</name>
<dbReference type="Proteomes" id="UP001527925">
    <property type="component" value="Unassembled WGS sequence"/>
</dbReference>
<dbReference type="PANTHER" id="PTHR44156">
    <property type="entry name" value="SUPERNUMERARY LIMBS, ISOFORM B-RELATED"/>
    <property type="match status" value="1"/>
</dbReference>
<feature type="repeat" description="WD" evidence="3">
    <location>
        <begin position="182"/>
        <end position="221"/>
    </location>
</feature>
<dbReference type="SUPFAM" id="SSF50978">
    <property type="entry name" value="WD40 repeat-like"/>
    <property type="match status" value="1"/>
</dbReference>
<feature type="repeat" description="WD" evidence="3">
    <location>
        <begin position="60"/>
        <end position="83"/>
    </location>
</feature>
<dbReference type="InterPro" id="IPR036322">
    <property type="entry name" value="WD40_repeat_dom_sf"/>
</dbReference>
<dbReference type="PROSITE" id="PS50294">
    <property type="entry name" value="WD_REPEATS_REGION"/>
    <property type="match status" value="2"/>
</dbReference>
<dbReference type="CDD" id="cd00200">
    <property type="entry name" value="WD40"/>
    <property type="match status" value="1"/>
</dbReference>
<evidence type="ECO:0000256" key="1">
    <source>
        <dbReference type="ARBA" id="ARBA00022574"/>
    </source>
</evidence>
<dbReference type="InterPro" id="IPR020472">
    <property type="entry name" value="WD40_PAC1"/>
</dbReference>
<dbReference type="PRINTS" id="PR00320">
    <property type="entry name" value="GPROTEINBRPT"/>
</dbReference>
<dbReference type="EMBL" id="JADGIZ020000012">
    <property type="protein sequence ID" value="KAL2917244.1"/>
    <property type="molecule type" value="Genomic_DNA"/>
</dbReference>
<evidence type="ECO:0000313" key="5">
    <source>
        <dbReference type="EMBL" id="KAL2917244.1"/>
    </source>
</evidence>
<accession>A0ABR4NCI1</accession>
<dbReference type="InterPro" id="IPR053299">
    <property type="entry name" value="ASTRA_WD_repeat"/>
</dbReference>
<keyword evidence="2" id="KW-0677">Repeat</keyword>
<sequence>MASEDIKTGKCIGVYRGHEGTVYSLDVQWKSGSGPGRAPSATSRSRRKVDPEEEGSDVAMLVTGSHDQSIVVWEVSTGLSTKSEMSVKVDQVKKLKAHTGDVYALELVQDQDNHRRIGNLVSGGDYTIRTWSTETGKGMHVFKGHKNIVNCIDVIDTDIFSGSWDMTIIQWSRATGEPVHIYKGHTDGVQCIQYYEDQLYSGSMDKTIRVWNTKTAKTTKTFRGHQGGIECLHVVNGYCFSGSYDKMIRCFKVETGDCVLLFAGHTDGVYCLRVFAGILYSGSGDKSVRLWDVRVRCS</sequence>
<dbReference type="Pfam" id="PF00400">
    <property type="entry name" value="WD40"/>
    <property type="match status" value="5"/>
</dbReference>
<dbReference type="PROSITE" id="PS00678">
    <property type="entry name" value="WD_REPEATS_1"/>
    <property type="match status" value="2"/>
</dbReference>
<gene>
    <name evidence="5" type="ORF">HK105_203309</name>
</gene>
<evidence type="ECO:0000256" key="3">
    <source>
        <dbReference type="PROSITE-ProRule" id="PRU00221"/>
    </source>
</evidence>
<evidence type="ECO:0000256" key="2">
    <source>
        <dbReference type="ARBA" id="ARBA00022737"/>
    </source>
</evidence>
<dbReference type="InterPro" id="IPR001680">
    <property type="entry name" value="WD40_rpt"/>
</dbReference>
<dbReference type="SMART" id="SM00320">
    <property type="entry name" value="WD40"/>
    <property type="match status" value="6"/>
</dbReference>